<dbReference type="PANTHER" id="PTHR14865:SF2">
    <property type="entry name" value="CST COMPLEX SUBUNIT CTC1"/>
    <property type="match status" value="1"/>
</dbReference>
<keyword evidence="6" id="KW-0779">Telomere</keyword>
<sequence length="1323" mass="154027">MKLEEHVKHQLRQERRAWEVKQLSSSHSKSLCLSFWSIGKLLRFLQVNKTNESLASYGINCHSIDNKNQHHQTFSSDSIWLLGYLHLGTNVECLENFELCDQNVKLLTFFVNPDVKVMNQLVLIKQWILVRMVSHNLQSLFLEVHDEIVTTLLPIHDPYENLTLQNVIQVLETNCSMIDEPLYTSLETWTRLATLYQDDQKKKIKTMVAENKTSKRKFYFVFGRVTSVSPISRQETHENSHFFIEIENYSHHNDISTQSIVYVMFTGMKHIHWNQFLRPGQIVFLTNLIKVRSRECNMLLLQTSSQADKLHSELPTTLVLSWNEPSSPLKNIVQTLNDPMITYTKSFALKCIGKLLDYEGQVSRLLWDECIELIGPGKTRVIVCLFHYPYTNEIIRLRQGTSVRLFATHVLLWPSPVGGTLVIGLCPRSQMRILKFSDQTGACINTRFHSKRDQTQTKWSLLGNFHRQSMIVSMWLLEMLELLNQKFFFRNQQNFDTTSTNLSFHQIRRRKAASILAKRLQLTLICDQNLTRMTLGAHFLKCHSLHADKCTTIKVSTQEKHVTSSRVLTIHEVQKFGAKKMKQFRELNTENEQVDDSYQSICIPATDLDWCLLLGCIRGNIDSGDLELFDRTGSLALNLDGGTFDVSETNECGMYFFHNFNLMVEDYNSNQDIQEEDQLPLFYRLSCKADQFEYIPLHDDDVLNSFAKENAAVETQEIIYLVTHVDPLSSSTFRSSGLLPEYRVLHGLVCPVGQMLPPDQFLSSIYSADILINTQNSSWFVQKSRWYRMKVTLVRKTATTSEDCSIEDRVIQVSKEFSKCAMESQSLCFEKLKTFNQNNVKNLMNQKRQFSIYQVEMGTSIVPLTFETKSKISICDLHTICKQRKQDVNNGMSMNFFMPFNVKQTIVYVTKLEFLALNILIESMQQVSNISQVFELFFHPLSIENIKKNETKQLNEKLHKLHLISIIGIIIKKRYSWQFYHRSNREKRFRDGSFHHSNHSKRYLQCIVTLRDLKHLETVNIRIDTSRFHGFDTLDRHQIVEFSRLEGFYARSSLKLSLNWTHVSAVRQVMTLSSQLSDAQIYGVMSTSFLNDLYCGTHIDNLIHRYVVHVVHINYVVLKRKCRKCHQKLIFLKSCGLWKHSDVPVQWNTLQSCTSKWYKVTSREFSNCTYMDTTLRCIIDDGSGQAELFLENDIAWELLTCTFNQRQRFEKILTRDLDELSYFSGNIFHEAIATNRLMEFYQKKLQTFVLNVMSSLQSIVVFAHQFYKTNNNEGTSVLTFGKDIQVTTKTIPLPKLEAKRVDQLHVRNELHQRLCSLRSRAQV</sequence>
<dbReference type="GO" id="GO:0042162">
    <property type="term" value="F:telomeric DNA binding"/>
    <property type="evidence" value="ECO:0007669"/>
    <property type="project" value="TreeGrafter"/>
</dbReference>
<evidence type="ECO:0000256" key="3">
    <source>
        <dbReference type="ARBA" id="ARBA00006332"/>
    </source>
</evidence>
<keyword evidence="5" id="KW-0158">Chromosome</keyword>
<accession>A0A0P1AE40</accession>
<dbReference type="Proteomes" id="UP000054928">
    <property type="component" value="Unassembled WGS sequence"/>
</dbReference>
<dbReference type="EMBL" id="CCYD01000409">
    <property type="protein sequence ID" value="CEG39268.1"/>
    <property type="molecule type" value="Genomic_DNA"/>
</dbReference>
<dbReference type="PANTHER" id="PTHR14865">
    <property type="entry name" value="CST COMPLEX SUBUNIT CTC1"/>
    <property type="match status" value="1"/>
</dbReference>
<evidence type="ECO:0000256" key="8">
    <source>
        <dbReference type="ARBA" id="ARBA00023242"/>
    </source>
</evidence>
<dbReference type="OrthoDB" id="75320at2759"/>
<proteinExistence type="inferred from homology"/>
<evidence type="ECO:0000256" key="6">
    <source>
        <dbReference type="ARBA" id="ARBA00022895"/>
    </source>
</evidence>
<dbReference type="GeneID" id="36404374"/>
<keyword evidence="8" id="KW-0539">Nucleus</keyword>
<evidence type="ECO:0000313" key="10">
    <source>
        <dbReference type="Proteomes" id="UP000054928"/>
    </source>
</evidence>
<keyword evidence="10" id="KW-1185">Reference proteome</keyword>
<dbReference type="RefSeq" id="XP_024575637.1">
    <property type="nucleotide sequence ID" value="XM_024724796.1"/>
</dbReference>
<reference evidence="10" key="1">
    <citation type="submission" date="2014-09" db="EMBL/GenBank/DDBJ databases">
        <authorList>
            <person name="Sharma Rahul"/>
            <person name="Thines Marco"/>
        </authorList>
    </citation>
    <scope>NUCLEOTIDE SEQUENCE [LARGE SCALE GENOMIC DNA]</scope>
</reference>
<dbReference type="GO" id="GO:1990879">
    <property type="term" value="C:CST complex"/>
    <property type="evidence" value="ECO:0007669"/>
    <property type="project" value="TreeGrafter"/>
</dbReference>
<dbReference type="GO" id="GO:0045740">
    <property type="term" value="P:positive regulation of DNA replication"/>
    <property type="evidence" value="ECO:0007669"/>
    <property type="project" value="TreeGrafter"/>
</dbReference>
<organism evidence="9 10">
    <name type="scientific">Plasmopara halstedii</name>
    <name type="common">Downy mildew of sunflower</name>
    <dbReference type="NCBI Taxonomy" id="4781"/>
    <lineage>
        <taxon>Eukaryota</taxon>
        <taxon>Sar</taxon>
        <taxon>Stramenopiles</taxon>
        <taxon>Oomycota</taxon>
        <taxon>Peronosporomycetes</taxon>
        <taxon>Peronosporales</taxon>
        <taxon>Peronosporaceae</taxon>
        <taxon>Plasmopara</taxon>
    </lineage>
</organism>
<name>A0A0P1AE40_PLAHL</name>
<evidence type="ECO:0000256" key="2">
    <source>
        <dbReference type="ARBA" id="ARBA00004574"/>
    </source>
</evidence>
<evidence type="ECO:0000313" key="9">
    <source>
        <dbReference type="EMBL" id="CEG39268.1"/>
    </source>
</evidence>
<dbReference type="GO" id="GO:0010833">
    <property type="term" value="P:telomere maintenance via telomere lengthening"/>
    <property type="evidence" value="ECO:0007669"/>
    <property type="project" value="TreeGrafter"/>
</dbReference>
<evidence type="ECO:0000256" key="1">
    <source>
        <dbReference type="ARBA" id="ARBA00004123"/>
    </source>
</evidence>
<dbReference type="InterPro" id="IPR042617">
    <property type="entry name" value="CTC1-like"/>
</dbReference>
<comment type="subcellular location">
    <subcellularLocation>
        <location evidence="2">Chromosome</location>
        <location evidence="2">Telomere</location>
    </subcellularLocation>
    <subcellularLocation>
        <location evidence="1">Nucleus</location>
    </subcellularLocation>
</comment>
<comment type="similarity">
    <text evidence="3">Belongs to the CTC1 family.</text>
</comment>
<evidence type="ECO:0000256" key="7">
    <source>
        <dbReference type="ARBA" id="ARBA00023125"/>
    </source>
</evidence>
<dbReference type="OMA" id="SRIWITG"/>
<evidence type="ECO:0000256" key="5">
    <source>
        <dbReference type="ARBA" id="ARBA00022454"/>
    </source>
</evidence>
<evidence type="ECO:0000256" key="4">
    <source>
        <dbReference type="ARBA" id="ARBA00016175"/>
    </source>
</evidence>
<keyword evidence="7" id="KW-0238">DNA-binding</keyword>
<protein>
    <recommendedName>
        <fullName evidence="4">CST complex subunit CTC1</fullName>
    </recommendedName>
</protein>
<dbReference type="GO" id="GO:0003697">
    <property type="term" value="F:single-stranded DNA binding"/>
    <property type="evidence" value="ECO:0007669"/>
    <property type="project" value="TreeGrafter"/>
</dbReference>